<dbReference type="Pfam" id="PF10334">
    <property type="entry name" value="BRE4"/>
    <property type="match status" value="1"/>
</dbReference>
<evidence type="ECO:0000256" key="2">
    <source>
        <dbReference type="ARBA" id="ARBA00022692"/>
    </source>
</evidence>
<feature type="transmembrane region" description="Helical" evidence="6">
    <location>
        <begin position="817"/>
        <end position="834"/>
    </location>
</feature>
<dbReference type="GeneID" id="28985607"/>
<dbReference type="Pfam" id="PF13515">
    <property type="entry name" value="FUSC_2"/>
    <property type="match status" value="1"/>
</dbReference>
<comment type="subcellular location">
    <subcellularLocation>
        <location evidence="1">Membrane</location>
        <topology evidence="1">Multi-pass membrane protein</topology>
    </subcellularLocation>
</comment>
<feature type="transmembrane region" description="Helical" evidence="6">
    <location>
        <begin position="785"/>
        <end position="805"/>
    </location>
</feature>
<dbReference type="PANTHER" id="PTHR37994:SF1">
    <property type="entry name" value="ER TRANSPORTER 6TM N-TERMINAL DOMAIN-CONTAINING PROTEIN"/>
    <property type="match status" value="1"/>
</dbReference>
<feature type="transmembrane region" description="Helical" evidence="6">
    <location>
        <begin position="870"/>
        <end position="892"/>
    </location>
</feature>
<dbReference type="EMBL" id="KQ087224">
    <property type="protein sequence ID" value="KLT41025.1"/>
    <property type="molecule type" value="Genomic_DNA"/>
</dbReference>
<feature type="compositionally biased region" description="Basic and acidic residues" evidence="5">
    <location>
        <begin position="446"/>
        <end position="462"/>
    </location>
</feature>
<evidence type="ECO:0000256" key="6">
    <source>
        <dbReference type="SAM" id="Phobius"/>
    </source>
</evidence>
<evidence type="ECO:0000313" key="11">
    <source>
        <dbReference type="Proteomes" id="UP000053611"/>
    </source>
</evidence>
<evidence type="ECO:0000256" key="1">
    <source>
        <dbReference type="ARBA" id="ARBA00004141"/>
    </source>
</evidence>
<accession>A0A0J0XIU8</accession>
<keyword evidence="2 6" id="KW-0812">Transmembrane</keyword>
<gene>
    <name evidence="10" type="ORF">CC85DRAFT_297212</name>
</gene>
<dbReference type="PANTHER" id="PTHR37994">
    <property type="entry name" value="ARAE_2_N DOMAIN-CONTAINING PROTEIN-RELATED"/>
    <property type="match status" value="1"/>
</dbReference>
<evidence type="ECO:0008006" key="12">
    <source>
        <dbReference type="Google" id="ProtNLM"/>
    </source>
</evidence>
<feature type="transmembrane region" description="Helical" evidence="6">
    <location>
        <begin position="102"/>
        <end position="124"/>
    </location>
</feature>
<organism evidence="10 11">
    <name type="scientific">Cutaneotrichosporon oleaginosum</name>
    <dbReference type="NCBI Taxonomy" id="879819"/>
    <lineage>
        <taxon>Eukaryota</taxon>
        <taxon>Fungi</taxon>
        <taxon>Dikarya</taxon>
        <taxon>Basidiomycota</taxon>
        <taxon>Agaricomycotina</taxon>
        <taxon>Tremellomycetes</taxon>
        <taxon>Trichosporonales</taxon>
        <taxon>Trichosporonaceae</taxon>
        <taxon>Cutaneotrichosporon</taxon>
    </lineage>
</organism>
<proteinExistence type="predicted"/>
<evidence type="ECO:0000256" key="5">
    <source>
        <dbReference type="SAM" id="MobiDB-lite"/>
    </source>
</evidence>
<evidence type="ECO:0000256" key="4">
    <source>
        <dbReference type="ARBA" id="ARBA00023136"/>
    </source>
</evidence>
<dbReference type="GO" id="GO:0016020">
    <property type="term" value="C:membrane"/>
    <property type="evidence" value="ECO:0007669"/>
    <property type="project" value="UniProtKB-SubCell"/>
</dbReference>
<feature type="transmembrane region" description="Helical" evidence="6">
    <location>
        <begin position="734"/>
        <end position="752"/>
    </location>
</feature>
<feature type="transmembrane region" description="Helical" evidence="6">
    <location>
        <begin position="161"/>
        <end position="184"/>
    </location>
</feature>
<keyword evidence="4 6" id="KW-0472">Membrane</keyword>
<feature type="domain" description="Putative ER transporter 6TM N-terminal" evidence="8">
    <location>
        <begin position="1"/>
        <end position="329"/>
    </location>
</feature>
<feature type="compositionally biased region" description="Basic and acidic residues" evidence="5">
    <location>
        <begin position="361"/>
        <end position="381"/>
    </location>
</feature>
<dbReference type="InterPro" id="IPR049453">
    <property type="entry name" value="Memb_transporter_dom"/>
</dbReference>
<feature type="domain" description="DUF2421" evidence="7">
    <location>
        <begin position="896"/>
        <end position="1120"/>
    </location>
</feature>
<evidence type="ECO:0000259" key="7">
    <source>
        <dbReference type="Pfam" id="PF10334"/>
    </source>
</evidence>
<feature type="domain" description="Integral membrane bound transporter" evidence="9">
    <location>
        <begin position="758"/>
        <end position="892"/>
    </location>
</feature>
<evidence type="ECO:0000259" key="8">
    <source>
        <dbReference type="Pfam" id="PF10337"/>
    </source>
</evidence>
<dbReference type="STRING" id="879819.A0A0J0XIU8"/>
<dbReference type="RefSeq" id="XP_018277516.1">
    <property type="nucleotide sequence ID" value="XM_018425004.1"/>
</dbReference>
<evidence type="ECO:0000259" key="9">
    <source>
        <dbReference type="Pfam" id="PF13515"/>
    </source>
</evidence>
<name>A0A0J0XIU8_9TREE</name>
<feature type="compositionally biased region" description="Basic and acidic residues" evidence="5">
    <location>
        <begin position="671"/>
        <end position="688"/>
    </location>
</feature>
<keyword evidence="3 6" id="KW-1133">Transmembrane helix</keyword>
<feature type="transmembrane region" description="Helical" evidence="6">
    <location>
        <begin position="136"/>
        <end position="155"/>
    </location>
</feature>
<feature type="transmembrane region" description="Helical" evidence="6">
    <location>
        <begin position="47"/>
        <end position="65"/>
    </location>
</feature>
<dbReference type="InterPro" id="IPR018823">
    <property type="entry name" value="ArAE_2_N"/>
</dbReference>
<dbReference type="InterPro" id="IPR018820">
    <property type="entry name" value="BRE4-related_DUF2421"/>
</dbReference>
<feature type="region of interest" description="Disordered" evidence="5">
    <location>
        <begin position="671"/>
        <end position="702"/>
    </location>
</feature>
<feature type="compositionally biased region" description="Polar residues" evidence="5">
    <location>
        <begin position="336"/>
        <end position="349"/>
    </location>
</feature>
<feature type="compositionally biased region" description="Basic residues" evidence="5">
    <location>
        <begin position="463"/>
        <end position="472"/>
    </location>
</feature>
<evidence type="ECO:0000256" key="3">
    <source>
        <dbReference type="ARBA" id="ARBA00022989"/>
    </source>
</evidence>
<dbReference type="Pfam" id="PF10337">
    <property type="entry name" value="ArAE_2_N"/>
    <property type="match status" value="1"/>
</dbReference>
<feature type="compositionally biased region" description="Basic and acidic residues" evidence="5">
    <location>
        <begin position="396"/>
        <end position="406"/>
    </location>
</feature>
<feature type="transmembrane region" description="Helical" evidence="6">
    <location>
        <begin position="840"/>
        <end position="858"/>
    </location>
</feature>
<reference evidence="10 11" key="1">
    <citation type="submission" date="2015-03" db="EMBL/GenBank/DDBJ databases">
        <title>Genomics and transcriptomics of the oil-accumulating basidiomycete yeast T. oleaginosus allow insights into substrate utilization and the diverse evolutionary trajectories of mating systems in fungi.</title>
        <authorList>
            <consortium name="DOE Joint Genome Institute"/>
            <person name="Kourist R."/>
            <person name="Kracht O."/>
            <person name="Bracharz F."/>
            <person name="Lipzen A."/>
            <person name="Nolan M."/>
            <person name="Ohm R."/>
            <person name="Grigoriev I."/>
            <person name="Sun S."/>
            <person name="Heitman J."/>
            <person name="Bruck T."/>
            <person name="Nowrousian M."/>
        </authorList>
    </citation>
    <scope>NUCLEOTIDE SEQUENCE [LARGE SCALE GENOMIC DNA]</scope>
    <source>
        <strain evidence="10 11">IBC0246</strain>
    </source>
</reference>
<feature type="region of interest" description="Disordered" evidence="5">
    <location>
        <begin position="336"/>
        <end position="472"/>
    </location>
</feature>
<feature type="compositionally biased region" description="Basic and acidic residues" evidence="5">
    <location>
        <begin position="421"/>
        <end position="438"/>
    </location>
</feature>
<dbReference type="Proteomes" id="UP000053611">
    <property type="component" value="Unassembled WGS sequence"/>
</dbReference>
<protein>
    <recommendedName>
        <fullName evidence="12">ER transporter 6TM N-terminal domain-containing protein</fullName>
    </recommendedName>
</protein>
<evidence type="ECO:0000313" key="10">
    <source>
        <dbReference type="EMBL" id="KLT41025.1"/>
    </source>
</evidence>
<dbReference type="AlphaFoldDB" id="A0A0J0XIU8"/>
<dbReference type="OrthoDB" id="2274698at2759"/>
<sequence length="1135" mass="127391">MWIGLLFLLIHPVGLEVGQAAFLVLIMSVMVPPSAPFVQFIEVMCNLYFYISLAWAWCCIGIRVADATRQPFDSAKVAAKMAQYAGESPTNQQMRVMFDGTYLQAGPAIVSCVWLSVGTAALLWWKMRTAPSPATLPLVLACILIDVTFTLVPLYPVADYLIPWIVYKPMCFQGAIALVCSILIPQSVSGQFRGRFNGVLTPLRDAMGDIESLFSDASSMSTFGAHGRQGSIVSFDERTEIDQKITAWGDRSAEIRVVLLKSLAGMHPLNAQQRYLDVDISYGRIPGRDLREIFNVLASVQTRASGFSFFFNTIVNKVRRTHLDSKGFNAQRSLSMATLSRPTSRSFSRPVSRPGSAISLKDLRDPRRSSASYRDVRRTSDVEDVPPTPRSVGFDDTPRDTPHEETTDAGTPDVSDDEASEREHREMWRGRAKHESLAHRLFHLPRSRDTSPHHDGDHDRSKERRRSRDRRRRRIKELKEHKDSLKGSALSLLDQLRKSQQPVGVYESQRYMDLESGNDRDLEKVIEQLELLSTSALPLVKALRGALTEACTWVVTSDKKRYAQARDVASATARLRVALAEFQEHRGVVTRPYRHLFDPSHKRDAHLSQSQHMGLFYCLVASYHLIEFSDSLLKLLDMLVDTDARRQRRRLWFPNLVKLFKQFRTSVKSDVSDGREETQEADSFNHAEENEDTDLLGQARRRNPDYKPYGSWGMGMLSRLATVPDILFSRSAMYGLKAGALGCLTSLPAFLASSASFYYYNRGIWCTIMAQMTLAVFAGDTFSSWVSRLLASFWGGLVGMVAWYIGSGSGPGNPYGIAAVTAVLFLPLMLFRVHWPGPPLTAIVFCTSVNLVIGYSYLNGHLFRMSNATWGFDVAWLRFVCVVIGITAAWIFSLVPPVYSAKRAIRYSYARAIANVGYILCQELSAANDPHSHANMEFNQHVRAELLSQRAKLTKLGMRHEFAQKELSLRGRWPKDVYAGLQSTLVETMSLLAMFNHLLPQMPPTWRKALLLRTRMCDPLFLGDVLAVISMTSSALRAATPLPQITPGPLIAKYHMNRYKGVELPDPAEGWEGMPTHVTADVLQSDDYMRYALGVSTIYALMSRLDSIVVVCKTLLGENYHIENLKLVETAQMIA</sequence>
<keyword evidence="11" id="KW-1185">Reference proteome</keyword>